<accession>A0A2S2KT73</accession>
<keyword evidence="2" id="KW-1185">Reference proteome</keyword>
<evidence type="ECO:0000313" key="2">
    <source>
        <dbReference type="Proteomes" id="UP000245829"/>
    </source>
</evidence>
<organism evidence="1 2">
    <name type="scientific">Nitrosopumilus zosterae</name>
    <dbReference type="NCBI Taxonomy" id="718286"/>
    <lineage>
        <taxon>Archaea</taxon>
        <taxon>Nitrososphaerota</taxon>
        <taxon>Nitrososphaeria</taxon>
        <taxon>Nitrosopumilales</taxon>
        <taxon>Nitrosopumilaceae</taxon>
        <taxon>Nitrosopumilus</taxon>
    </lineage>
</organism>
<proteinExistence type="predicted"/>
<evidence type="ECO:0008006" key="3">
    <source>
        <dbReference type="Google" id="ProtNLM"/>
    </source>
</evidence>
<reference evidence="1 2" key="1">
    <citation type="submission" date="2018-05" db="EMBL/GenBank/DDBJ databases">
        <title>genome sequencing of Nitrosopumilus sp. NM25.</title>
        <authorList>
            <person name="Mori K."/>
            <person name="Nakagawa T."/>
        </authorList>
    </citation>
    <scope>NUCLEOTIDE SEQUENCE [LARGE SCALE GENOMIC DNA]</scope>
    <source>
        <strain evidence="1 2">NM25</strain>
    </source>
</reference>
<protein>
    <recommendedName>
        <fullName evidence="3">Peptidase</fullName>
    </recommendedName>
</protein>
<dbReference type="EMBL" id="BGKI01000010">
    <property type="protein sequence ID" value="GBH34844.1"/>
    <property type="molecule type" value="Genomic_DNA"/>
</dbReference>
<sequence>MFGHGLGGEVLPPIIIENKQASLSISITPSVFDENPEKYISLRLFDSNTDAIIEHVTFEFELKKDGKQIFKDIFHDELGNLNIKVFTDNSNNITIEGIKEPILGGWMKSNSNPLILRGPVFTSGGLYEYTIKILSINSDSNIINEEIILDGGISLAQTNYFNVNDYLNEEKTLQVISYFDTINNFNFESNTIEFSMPFDWNQNLEQLSVVHQEIRVPNTFGDFLSTRYDSTVNGILLPDESVTIDDYSFEDRTIHLVVNQELIKQIQNEAIRTSDTTMNFQLRPSETVKFPLELVTPDLRYEVFLSWEPEIIHTEGEITFFVTFEEIFSDKSKKLVEYDLSIIQKNNEIFSKHLTGNVNSQTPNSHKITFSNEQSGTANFVLSNIGGNSLSKGNFILVIQSPSDIQNDSSIIPEWIKNNAAWWADGSIDDNSFVQGIQFLIKEGILQIPYTTQGSSSTSNQIPEWIKNNAVWWSEGTIDDDSFIQGIQFLIKEGILQITS</sequence>
<dbReference type="Proteomes" id="UP000245829">
    <property type="component" value="Unassembled WGS sequence"/>
</dbReference>
<name>A0A2S2KT73_9ARCH</name>
<evidence type="ECO:0000313" key="1">
    <source>
        <dbReference type="EMBL" id="GBH34844.1"/>
    </source>
</evidence>
<comment type="caution">
    <text evidence="1">The sequence shown here is derived from an EMBL/GenBank/DDBJ whole genome shotgun (WGS) entry which is preliminary data.</text>
</comment>
<dbReference type="AlphaFoldDB" id="A0A2S2KT73"/>
<gene>
    <name evidence="1" type="ORF">NZNM25_16350</name>
</gene>